<proteinExistence type="predicted"/>
<evidence type="ECO:0000313" key="2">
    <source>
        <dbReference type="EMBL" id="LAA48733.1"/>
    </source>
</evidence>
<evidence type="ECO:0000256" key="1">
    <source>
        <dbReference type="SAM" id="MobiDB-lite"/>
    </source>
</evidence>
<dbReference type="AlphaFoldDB" id="A0A2D4FMK8"/>
<dbReference type="EMBL" id="IACJ01074036">
    <property type="protein sequence ID" value="LAA48733.1"/>
    <property type="molecule type" value="Transcribed_RNA"/>
</dbReference>
<protein>
    <submittedName>
        <fullName evidence="2">Uncharacterized protein</fullName>
    </submittedName>
</protein>
<reference evidence="2" key="2">
    <citation type="submission" date="2017-11" db="EMBL/GenBank/DDBJ databases">
        <title>Coralsnake Venomics: Analyses of Venom Gland Transcriptomes and Proteomes of Six Brazilian Taxa.</title>
        <authorList>
            <person name="Aird S.D."/>
            <person name="Jorge da Silva N."/>
            <person name="Qiu L."/>
            <person name="Villar-Briones A."/>
            <person name="Aparecida-Saddi V."/>
            <person name="Campos-Telles M.P."/>
            <person name="Grau M."/>
            <person name="Mikheyev A.S."/>
        </authorList>
    </citation>
    <scope>NUCLEOTIDE SEQUENCE</scope>
    <source>
        <tissue evidence="2">Venom_gland</tissue>
    </source>
</reference>
<sequence length="114" mass="12991">MRVFSMVLLRFKIKSQADKPFSHQNLVTSAGILIYYTVKAKTSLRLINLAIDRELRIAVNSLSKMLCRNNIQNIILLSIIGLQRYPSHSCKTHTHTHTHKPEIHNRSASKLGEA</sequence>
<name>A0A2D4FMK8_MICCO</name>
<accession>A0A2D4FMK8</accession>
<feature type="region of interest" description="Disordered" evidence="1">
    <location>
        <begin position="91"/>
        <end position="114"/>
    </location>
</feature>
<reference evidence="2" key="1">
    <citation type="submission" date="2017-07" db="EMBL/GenBank/DDBJ databases">
        <authorList>
            <person name="Mikheyev A."/>
            <person name="Grau M."/>
        </authorList>
    </citation>
    <scope>NUCLEOTIDE SEQUENCE</scope>
    <source>
        <tissue evidence="2">Venom_gland</tissue>
    </source>
</reference>
<organism evidence="2">
    <name type="scientific">Micrurus corallinus</name>
    <name type="common">Brazilian coral snake</name>
    <dbReference type="NCBI Taxonomy" id="54390"/>
    <lineage>
        <taxon>Eukaryota</taxon>
        <taxon>Metazoa</taxon>
        <taxon>Chordata</taxon>
        <taxon>Craniata</taxon>
        <taxon>Vertebrata</taxon>
        <taxon>Euteleostomi</taxon>
        <taxon>Lepidosauria</taxon>
        <taxon>Squamata</taxon>
        <taxon>Bifurcata</taxon>
        <taxon>Unidentata</taxon>
        <taxon>Episquamata</taxon>
        <taxon>Toxicofera</taxon>
        <taxon>Serpentes</taxon>
        <taxon>Colubroidea</taxon>
        <taxon>Elapidae</taxon>
        <taxon>Elapinae</taxon>
        <taxon>Micrurus</taxon>
    </lineage>
</organism>